<evidence type="ECO:0000256" key="5">
    <source>
        <dbReference type="ARBA" id="ARBA00023136"/>
    </source>
</evidence>
<evidence type="ECO:0000313" key="8">
    <source>
        <dbReference type="EMBL" id="QHF05973.1"/>
    </source>
</evidence>
<reference evidence="8 9" key="1">
    <citation type="journal article" date="2014" name="Genome Announc.">
        <title>Draft Genome Sequences of a Phylogenetically Diverse Suite of Pseudomonas syringae Strains from Multiple Source Populations.</title>
        <authorList>
            <person name="Baltrus D.A."/>
            <person name="Yourstone S."/>
            <person name="Lind A."/>
            <person name="Guilbaud C."/>
            <person name="Sands D.C."/>
            <person name="Jones C.D."/>
            <person name="Morris C.E."/>
            <person name="Dangl J.L."/>
        </authorList>
    </citation>
    <scope>NUCLEOTIDE SEQUENCE [LARGE SCALE GENOMIC DNA]</scope>
    <source>
        <strain evidence="8 9">CC1524</strain>
    </source>
</reference>
<protein>
    <submittedName>
        <fullName evidence="8">GtrA family protein</fullName>
    </submittedName>
</protein>
<keyword evidence="4 6" id="KW-1133">Transmembrane helix</keyword>
<gene>
    <name evidence="8" type="ORF">N015_26125</name>
</gene>
<dbReference type="Proteomes" id="UP000464644">
    <property type="component" value="Plasmid pCC1524"/>
</dbReference>
<dbReference type="PANTHER" id="PTHR38459">
    <property type="entry name" value="PROPHAGE BACTOPRENOL-LINKED GLUCOSE TRANSLOCASE HOMOLOG"/>
    <property type="match status" value="1"/>
</dbReference>
<evidence type="ECO:0000256" key="6">
    <source>
        <dbReference type="SAM" id="Phobius"/>
    </source>
</evidence>
<keyword evidence="9" id="KW-1185">Reference proteome</keyword>
<evidence type="ECO:0000256" key="2">
    <source>
        <dbReference type="ARBA" id="ARBA00009399"/>
    </source>
</evidence>
<keyword evidence="5 6" id="KW-0472">Membrane</keyword>
<accession>A0ABX6HL37</accession>
<evidence type="ECO:0000256" key="4">
    <source>
        <dbReference type="ARBA" id="ARBA00022989"/>
    </source>
</evidence>
<name>A0ABX6HL37_9PSED</name>
<feature type="transmembrane region" description="Helical" evidence="6">
    <location>
        <begin position="119"/>
        <end position="139"/>
    </location>
</feature>
<evidence type="ECO:0000256" key="3">
    <source>
        <dbReference type="ARBA" id="ARBA00022692"/>
    </source>
</evidence>
<comment type="subcellular location">
    <subcellularLocation>
        <location evidence="1">Membrane</location>
        <topology evidence="1">Multi-pass membrane protein</topology>
    </subcellularLocation>
</comment>
<keyword evidence="3 6" id="KW-0812">Transmembrane</keyword>
<evidence type="ECO:0000313" key="9">
    <source>
        <dbReference type="Proteomes" id="UP000464644"/>
    </source>
</evidence>
<proteinExistence type="inferred from homology"/>
<dbReference type="InterPro" id="IPR007267">
    <property type="entry name" value="GtrA_DPMS_TM"/>
</dbReference>
<sequence>MTVLPRLIQQLTDLISFIIRGLLPKSLISFLIVGSLGVVVHMTVLKTVMLLATDNFRYANACAMIVAATFNYLLNNKATYRDTSLSGKRIIAGYAIYLAITSAGLALSLLISGEVYDRIGMPMASALSGIVVGSLWNYFMSYNFVWKLLSPKSSPANT</sequence>
<dbReference type="PANTHER" id="PTHR38459:SF1">
    <property type="entry name" value="PROPHAGE BACTOPRENOL-LINKED GLUCOSE TRANSLOCASE HOMOLOG"/>
    <property type="match status" value="1"/>
</dbReference>
<feature type="transmembrane region" description="Helical" evidence="6">
    <location>
        <begin position="94"/>
        <end position="113"/>
    </location>
</feature>
<feature type="transmembrane region" description="Helical" evidence="6">
    <location>
        <begin position="56"/>
        <end position="74"/>
    </location>
</feature>
<evidence type="ECO:0000259" key="7">
    <source>
        <dbReference type="Pfam" id="PF04138"/>
    </source>
</evidence>
<keyword evidence="8" id="KW-0614">Plasmid</keyword>
<comment type="similarity">
    <text evidence="2">Belongs to the GtrA family.</text>
</comment>
<dbReference type="InterPro" id="IPR051401">
    <property type="entry name" value="GtrA_CellWall_Glycosyl"/>
</dbReference>
<dbReference type="Pfam" id="PF04138">
    <property type="entry name" value="GtrA_DPMS_TM"/>
    <property type="match status" value="1"/>
</dbReference>
<feature type="domain" description="GtrA/DPMS transmembrane" evidence="7">
    <location>
        <begin position="30"/>
        <end position="146"/>
    </location>
</feature>
<geneLocation type="plasmid" evidence="8 9">
    <name>pCC1524</name>
</geneLocation>
<dbReference type="EMBL" id="CP047266">
    <property type="protein sequence ID" value="QHF05973.1"/>
    <property type="molecule type" value="Genomic_DNA"/>
</dbReference>
<organism evidence="8 9">
    <name type="scientific">Pseudomonas asturiensis</name>
    <dbReference type="NCBI Taxonomy" id="1190415"/>
    <lineage>
        <taxon>Bacteria</taxon>
        <taxon>Pseudomonadati</taxon>
        <taxon>Pseudomonadota</taxon>
        <taxon>Gammaproteobacteria</taxon>
        <taxon>Pseudomonadales</taxon>
        <taxon>Pseudomonadaceae</taxon>
        <taxon>Pseudomonas</taxon>
    </lineage>
</organism>
<feature type="transmembrane region" description="Helical" evidence="6">
    <location>
        <begin position="27"/>
        <end position="44"/>
    </location>
</feature>
<evidence type="ECO:0000256" key="1">
    <source>
        <dbReference type="ARBA" id="ARBA00004141"/>
    </source>
</evidence>